<sequence>MAEKFIVGCYGLTFDSDSLLMARQRSGYWAGKWTSPGGKLEPGESLEKCVERETYEETHCRVKAVKQLNAISPYSPDSAFEKQVVLVFYLCKYLEGEPKKGDGVDAAEWVSVDRFERLSAGGLVPPQVFNAVSDLCAYKSFPSVSFDFAGAAVKANTLCR</sequence>
<dbReference type="InterPro" id="IPR000086">
    <property type="entry name" value="NUDIX_hydrolase_dom"/>
</dbReference>
<dbReference type="RefSeq" id="WP_014404706.1">
    <property type="nucleotide sequence ID" value="NC_017034.1"/>
</dbReference>
<accession>H8I5H3</accession>
<dbReference type="GO" id="GO:0016787">
    <property type="term" value="F:hydrolase activity"/>
    <property type="evidence" value="ECO:0007669"/>
    <property type="project" value="UniProtKB-KW"/>
</dbReference>
<dbReference type="InterPro" id="IPR015797">
    <property type="entry name" value="NUDIX_hydrolase-like_dom_sf"/>
</dbReference>
<dbReference type="GeneID" id="11970853"/>
<dbReference type="Proteomes" id="UP000005233">
    <property type="component" value="Chromosome"/>
</dbReference>
<dbReference type="STRING" id="1041930.Mtc_0094"/>
<dbReference type="InterPro" id="IPR020476">
    <property type="entry name" value="Nudix_hydrolase"/>
</dbReference>
<reference evidence="3 4" key="1">
    <citation type="journal article" date="2012" name="J. Bacteriol.">
        <title>Complete genome sequence of a thermophilic methanogen, Methanocella conradii HZ254, isolated from Chinese rice field soil.</title>
        <authorList>
            <person name="Lu Z."/>
            <person name="Lu Y."/>
        </authorList>
    </citation>
    <scope>NUCLEOTIDE SEQUENCE [LARGE SCALE GENOMIC DNA]</scope>
    <source>
        <strain evidence="4">DSM 24694 / JCM 17849 / CGMCC 1.5162 / HZ254</strain>
    </source>
</reference>
<keyword evidence="1" id="KW-0378">Hydrolase</keyword>
<dbReference type="KEGG" id="mez:Mtc_0094"/>
<evidence type="ECO:0000259" key="2">
    <source>
        <dbReference type="PROSITE" id="PS51462"/>
    </source>
</evidence>
<protein>
    <submittedName>
        <fullName evidence="3">ADP-ribose pyrophosphatase</fullName>
    </submittedName>
</protein>
<feature type="domain" description="Nudix hydrolase" evidence="2">
    <location>
        <begin position="2"/>
        <end position="132"/>
    </location>
</feature>
<evidence type="ECO:0000313" key="3">
    <source>
        <dbReference type="EMBL" id="AFC98867.1"/>
    </source>
</evidence>
<dbReference type="Gene3D" id="3.90.79.10">
    <property type="entry name" value="Nucleoside Triphosphate Pyrophosphohydrolase"/>
    <property type="match status" value="1"/>
</dbReference>
<dbReference type="SUPFAM" id="SSF55811">
    <property type="entry name" value="Nudix"/>
    <property type="match status" value="1"/>
</dbReference>
<proteinExistence type="predicted"/>
<dbReference type="PANTHER" id="PTHR43736">
    <property type="entry name" value="ADP-RIBOSE PYROPHOSPHATASE"/>
    <property type="match status" value="1"/>
</dbReference>
<dbReference type="AlphaFoldDB" id="H8I5H3"/>
<dbReference type="PANTHER" id="PTHR43736:SF1">
    <property type="entry name" value="DIHYDRONEOPTERIN TRIPHOSPHATE DIPHOSPHATASE"/>
    <property type="match status" value="1"/>
</dbReference>
<dbReference type="eggNOG" id="arCOG01075">
    <property type="taxonomic scope" value="Archaea"/>
</dbReference>
<name>H8I5H3_METCZ</name>
<dbReference type="SMR" id="H8I5H3"/>
<dbReference type="OrthoDB" id="25379at2157"/>
<dbReference type="HOGENOM" id="CLU_1648305_0_0_2"/>
<dbReference type="CDD" id="cd02883">
    <property type="entry name" value="NUDIX_Hydrolase"/>
    <property type="match status" value="1"/>
</dbReference>
<evidence type="ECO:0000313" key="4">
    <source>
        <dbReference type="Proteomes" id="UP000005233"/>
    </source>
</evidence>
<dbReference type="Pfam" id="PF00293">
    <property type="entry name" value="NUDIX"/>
    <property type="match status" value="1"/>
</dbReference>
<dbReference type="PRINTS" id="PR00502">
    <property type="entry name" value="NUDIXFAMILY"/>
</dbReference>
<evidence type="ECO:0000256" key="1">
    <source>
        <dbReference type="ARBA" id="ARBA00022801"/>
    </source>
</evidence>
<gene>
    <name evidence="3" type="ordered locus">Mtc_0094</name>
</gene>
<keyword evidence="4" id="KW-1185">Reference proteome</keyword>
<dbReference type="PROSITE" id="PS51462">
    <property type="entry name" value="NUDIX"/>
    <property type="match status" value="1"/>
</dbReference>
<organism evidence="3 4">
    <name type="scientific">Methanocella conradii (strain DSM 24694 / JCM 17849 / CGMCC 1.5162 / HZ254)</name>
    <dbReference type="NCBI Taxonomy" id="1041930"/>
    <lineage>
        <taxon>Archaea</taxon>
        <taxon>Methanobacteriati</taxon>
        <taxon>Methanobacteriota</taxon>
        <taxon>Stenosarchaea group</taxon>
        <taxon>Methanomicrobia</taxon>
        <taxon>Methanocellales</taxon>
        <taxon>Methanocellaceae</taxon>
        <taxon>Methanocella</taxon>
    </lineage>
</organism>
<dbReference type="EMBL" id="CP003243">
    <property type="protein sequence ID" value="AFC98867.1"/>
    <property type="molecule type" value="Genomic_DNA"/>
</dbReference>